<dbReference type="GO" id="GO:0004595">
    <property type="term" value="F:pantetheine-phosphate adenylyltransferase activity"/>
    <property type="evidence" value="ECO:0007669"/>
    <property type="project" value="UniProtKB-EC"/>
</dbReference>
<evidence type="ECO:0000256" key="5">
    <source>
        <dbReference type="ARBA" id="ARBA00022695"/>
    </source>
</evidence>
<reference evidence="12" key="1">
    <citation type="submission" date="2016-10" db="EMBL/GenBank/DDBJ databases">
        <title>Sequence of Gallionella enrichment culture.</title>
        <authorList>
            <person name="Poehlein A."/>
            <person name="Muehling M."/>
            <person name="Daniel R."/>
        </authorList>
    </citation>
    <scope>NUCLEOTIDE SEQUENCE</scope>
</reference>
<keyword evidence="3" id="KW-0963">Cytoplasm</keyword>
<accession>A0A1J5U3H9</accession>
<keyword evidence="7" id="KW-0067">ATP-binding</keyword>
<dbReference type="NCBIfam" id="TIGR00125">
    <property type="entry name" value="cyt_tran_rel"/>
    <property type="match status" value="1"/>
</dbReference>
<dbReference type="EMBL" id="MLJW01000002">
    <property type="protein sequence ID" value="OIR18870.1"/>
    <property type="molecule type" value="Genomic_DNA"/>
</dbReference>
<name>A0A1J5U3H9_9ZZZZ</name>
<keyword evidence="4 12" id="KW-0808">Transferase</keyword>
<dbReference type="NCBIfam" id="TIGR01510">
    <property type="entry name" value="coaD_prev_kdtB"/>
    <property type="match status" value="1"/>
</dbReference>
<organism evidence="12">
    <name type="scientific">mine drainage metagenome</name>
    <dbReference type="NCBI Taxonomy" id="410659"/>
    <lineage>
        <taxon>unclassified sequences</taxon>
        <taxon>metagenomes</taxon>
        <taxon>ecological metagenomes</taxon>
    </lineage>
</organism>
<dbReference type="Gene3D" id="3.40.50.620">
    <property type="entry name" value="HUPs"/>
    <property type="match status" value="1"/>
</dbReference>
<keyword evidence="9" id="KW-0173">Coenzyme A biosynthesis</keyword>
<evidence type="ECO:0000313" key="12">
    <source>
        <dbReference type="EMBL" id="OIR18870.1"/>
    </source>
</evidence>
<dbReference type="GO" id="GO:0005524">
    <property type="term" value="F:ATP binding"/>
    <property type="evidence" value="ECO:0007669"/>
    <property type="project" value="UniProtKB-KW"/>
</dbReference>
<keyword evidence="5 12" id="KW-0548">Nucleotidyltransferase</keyword>
<dbReference type="AlphaFoldDB" id="A0A1J5U3H9"/>
<dbReference type="PANTHER" id="PTHR21342">
    <property type="entry name" value="PHOSPHOPANTETHEINE ADENYLYLTRANSFERASE"/>
    <property type="match status" value="1"/>
</dbReference>
<evidence type="ECO:0000259" key="11">
    <source>
        <dbReference type="Pfam" id="PF01467"/>
    </source>
</evidence>
<dbReference type="CDD" id="cd02163">
    <property type="entry name" value="PPAT"/>
    <property type="match status" value="1"/>
</dbReference>
<evidence type="ECO:0000256" key="1">
    <source>
        <dbReference type="ARBA" id="ARBA00012392"/>
    </source>
</evidence>
<evidence type="ECO:0000256" key="10">
    <source>
        <dbReference type="ARBA" id="ARBA00029346"/>
    </source>
</evidence>
<sequence>MRHCIYPGTFDPLTYGHLDVLERASKLFDKVTVAISDNPAKGPFFSSQERLGLLLPNIGRFPNVEAVSFNILLVEFARQLGACAIIRGLRAISDFEFEFNMALMNRHLDPGIETIFVMPNEGFSYTSSTLVKQVAKYGGDVSHFVPPNVAEALRATFGRISAQESGR</sequence>
<evidence type="ECO:0000256" key="7">
    <source>
        <dbReference type="ARBA" id="ARBA00022840"/>
    </source>
</evidence>
<feature type="domain" description="Cytidyltransferase-like" evidence="11">
    <location>
        <begin position="5"/>
        <end position="133"/>
    </location>
</feature>
<keyword evidence="8" id="KW-0460">Magnesium</keyword>
<evidence type="ECO:0000256" key="3">
    <source>
        <dbReference type="ARBA" id="ARBA00022490"/>
    </source>
</evidence>
<dbReference type="InterPro" id="IPR014729">
    <property type="entry name" value="Rossmann-like_a/b/a_fold"/>
</dbReference>
<dbReference type="InterPro" id="IPR001980">
    <property type="entry name" value="PPAT"/>
</dbReference>
<evidence type="ECO:0000256" key="2">
    <source>
        <dbReference type="ARBA" id="ARBA00013868"/>
    </source>
</evidence>
<keyword evidence="6" id="KW-0547">Nucleotide-binding</keyword>
<evidence type="ECO:0000256" key="6">
    <source>
        <dbReference type="ARBA" id="ARBA00022741"/>
    </source>
</evidence>
<evidence type="ECO:0000256" key="9">
    <source>
        <dbReference type="ARBA" id="ARBA00022993"/>
    </source>
</evidence>
<dbReference type="PRINTS" id="PR01020">
    <property type="entry name" value="LPSBIOSNTHSS"/>
</dbReference>
<dbReference type="EC" id="2.7.7.3" evidence="1"/>
<dbReference type="GO" id="GO:0015937">
    <property type="term" value="P:coenzyme A biosynthetic process"/>
    <property type="evidence" value="ECO:0007669"/>
    <property type="project" value="UniProtKB-KW"/>
</dbReference>
<proteinExistence type="inferred from homology"/>
<comment type="caution">
    <text evidence="12">The sequence shown here is derived from an EMBL/GenBank/DDBJ whole genome shotgun (WGS) entry which is preliminary data.</text>
</comment>
<dbReference type="InterPro" id="IPR004821">
    <property type="entry name" value="Cyt_trans-like"/>
</dbReference>
<comment type="catalytic activity">
    <reaction evidence="10">
        <text>(R)-4'-phosphopantetheine + ATP + H(+) = 3'-dephospho-CoA + diphosphate</text>
        <dbReference type="Rhea" id="RHEA:19801"/>
        <dbReference type="ChEBI" id="CHEBI:15378"/>
        <dbReference type="ChEBI" id="CHEBI:30616"/>
        <dbReference type="ChEBI" id="CHEBI:33019"/>
        <dbReference type="ChEBI" id="CHEBI:57328"/>
        <dbReference type="ChEBI" id="CHEBI:61723"/>
        <dbReference type="EC" id="2.7.7.3"/>
    </reaction>
</comment>
<gene>
    <name evidence="12" type="primary">coaD_2</name>
    <name evidence="12" type="ORF">GALL_12120</name>
</gene>
<protein>
    <recommendedName>
        <fullName evidence="2">Phosphopantetheine adenylyltransferase</fullName>
        <ecNumber evidence="1">2.7.7.3</ecNumber>
    </recommendedName>
</protein>
<evidence type="ECO:0000256" key="4">
    <source>
        <dbReference type="ARBA" id="ARBA00022679"/>
    </source>
</evidence>
<dbReference type="HAMAP" id="MF_00151">
    <property type="entry name" value="PPAT_bact"/>
    <property type="match status" value="1"/>
</dbReference>
<dbReference type="PANTHER" id="PTHR21342:SF1">
    <property type="entry name" value="PHOSPHOPANTETHEINE ADENYLYLTRANSFERASE"/>
    <property type="match status" value="1"/>
</dbReference>
<dbReference type="Pfam" id="PF01467">
    <property type="entry name" value="CTP_transf_like"/>
    <property type="match status" value="1"/>
</dbReference>
<dbReference type="SUPFAM" id="SSF52374">
    <property type="entry name" value="Nucleotidylyl transferase"/>
    <property type="match status" value="1"/>
</dbReference>
<evidence type="ECO:0000256" key="8">
    <source>
        <dbReference type="ARBA" id="ARBA00022842"/>
    </source>
</evidence>